<evidence type="ECO:0000313" key="1">
    <source>
        <dbReference type="EMBL" id="KAJ4712262.1"/>
    </source>
</evidence>
<gene>
    <name evidence="1" type="ORF">OWV82_014538</name>
</gene>
<evidence type="ECO:0000313" key="2">
    <source>
        <dbReference type="Proteomes" id="UP001164539"/>
    </source>
</evidence>
<sequence length="101" mass="11514">MLSVINSGRHETIIYCANVSILNHWFEQTYCLAADAVSAINKADEMMRLHHAAHMRYEICRSEELSLVYVNAIVHNVYGPQLVDDFGPNLTAVFHDFDSMK</sequence>
<comment type="caution">
    <text evidence="1">The sequence shown here is derived from an EMBL/GenBank/DDBJ whole genome shotgun (WGS) entry which is preliminary data.</text>
</comment>
<dbReference type="EMBL" id="CM051401">
    <property type="protein sequence ID" value="KAJ4712262.1"/>
    <property type="molecule type" value="Genomic_DNA"/>
</dbReference>
<accession>A0ACC1XMX0</accession>
<proteinExistence type="predicted"/>
<reference evidence="1 2" key="1">
    <citation type="journal article" date="2023" name="Science">
        <title>Complex scaffold remodeling in plant triterpene biosynthesis.</title>
        <authorList>
            <person name="De La Pena R."/>
            <person name="Hodgson H."/>
            <person name="Liu J.C."/>
            <person name="Stephenson M.J."/>
            <person name="Martin A.C."/>
            <person name="Owen C."/>
            <person name="Harkess A."/>
            <person name="Leebens-Mack J."/>
            <person name="Jimenez L.E."/>
            <person name="Osbourn A."/>
            <person name="Sattely E.S."/>
        </authorList>
    </citation>
    <scope>NUCLEOTIDE SEQUENCE [LARGE SCALE GENOMIC DNA]</scope>
    <source>
        <strain evidence="2">cv. JPN11</strain>
        <tissue evidence="1">Leaf</tissue>
    </source>
</reference>
<name>A0ACC1XMX0_MELAZ</name>
<dbReference type="Proteomes" id="UP001164539">
    <property type="component" value="Chromosome 8"/>
</dbReference>
<keyword evidence="2" id="KW-1185">Reference proteome</keyword>
<organism evidence="1 2">
    <name type="scientific">Melia azedarach</name>
    <name type="common">Chinaberry tree</name>
    <dbReference type="NCBI Taxonomy" id="155640"/>
    <lineage>
        <taxon>Eukaryota</taxon>
        <taxon>Viridiplantae</taxon>
        <taxon>Streptophyta</taxon>
        <taxon>Embryophyta</taxon>
        <taxon>Tracheophyta</taxon>
        <taxon>Spermatophyta</taxon>
        <taxon>Magnoliopsida</taxon>
        <taxon>eudicotyledons</taxon>
        <taxon>Gunneridae</taxon>
        <taxon>Pentapetalae</taxon>
        <taxon>rosids</taxon>
        <taxon>malvids</taxon>
        <taxon>Sapindales</taxon>
        <taxon>Meliaceae</taxon>
        <taxon>Melia</taxon>
    </lineage>
</organism>
<protein>
    <submittedName>
        <fullName evidence="1">Uncharacterized protein</fullName>
    </submittedName>
</protein>